<feature type="compositionally biased region" description="Low complexity" evidence="1">
    <location>
        <begin position="102"/>
        <end position="118"/>
    </location>
</feature>
<comment type="caution">
    <text evidence="2">The sequence shown here is derived from an EMBL/GenBank/DDBJ whole genome shotgun (WGS) entry which is preliminary data.</text>
</comment>
<protein>
    <submittedName>
        <fullName evidence="2">DUF2996 domain-containing protein</fullName>
    </submittedName>
</protein>
<accession>A0ABV0J5T4</accession>
<dbReference type="PANTHER" id="PTHR36341:SF3">
    <property type="entry name" value="DUF2996 FAMILY PROTEIN"/>
    <property type="match status" value="1"/>
</dbReference>
<evidence type="ECO:0000313" key="2">
    <source>
        <dbReference type="EMBL" id="MEP0817138.1"/>
    </source>
</evidence>
<sequence>MAEPTNHNDAGEVAPSTVDQQAPDVAEENAPSTDEAVATDIPSANAPDPATANPDVNPNAAGEKPTTEASRPDVDSQTAVDKPAKSAKADPGPGSTEKAAAKKAGAAKAKGDDAAPAAKAKKEKAPAVEDKPFAEFVEQYYLPALKTALEKQGLQNLDLSFVNQKVQVSGLTDAPDCWQIVGRWEGGRRQFNIYFFKDDIQGQRGFSFSDTGHKASTLEPFLIDERKVTLDLLLLGAVQRLNAQKWLVRN</sequence>
<organism evidence="2 3">
    <name type="scientific">Trichocoleus desertorum GB2-A4</name>
    <dbReference type="NCBI Taxonomy" id="2933944"/>
    <lineage>
        <taxon>Bacteria</taxon>
        <taxon>Bacillati</taxon>
        <taxon>Cyanobacteriota</taxon>
        <taxon>Cyanophyceae</taxon>
        <taxon>Leptolyngbyales</taxon>
        <taxon>Trichocoleusaceae</taxon>
        <taxon>Trichocoleus</taxon>
    </lineage>
</organism>
<keyword evidence="3" id="KW-1185">Reference proteome</keyword>
<dbReference type="RefSeq" id="WP_190439793.1">
    <property type="nucleotide sequence ID" value="NZ_JAMPKM010000003.1"/>
</dbReference>
<dbReference type="PANTHER" id="PTHR36341">
    <property type="entry name" value="DUF2996 FAMILY PROTEIN"/>
    <property type="match status" value="1"/>
</dbReference>
<gene>
    <name evidence="2" type="ORF">NC998_08510</name>
</gene>
<feature type="compositionally biased region" description="Low complexity" evidence="1">
    <location>
        <begin position="44"/>
        <end position="61"/>
    </location>
</feature>
<feature type="region of interest" description="Disordered" evidence="1">
    <location>
        <begin position="1"/>
        <end position="127"/>
    </location>
</feature>
<dbReference type="InterPro" id="IPR021374">
    <property type="entry name" value="DUF2996"/>
</dbReference>
<evidence type="ECO:0000313" key="3">
    <source>
        <dbReference type="Proteomes" id="UP001464891"/>
    </source>
</evidence>
<evidence type="ECO:0000256" key="1">
    <source>
        <dbReference type="SAM" id="MobiDB-lite"/>
    </source>
</evidence>
<dbReference type="Pfam" id="PF11210">
    <property type="entry name" value="DUF2996"/>
    <property type="match status" value="1"/>
</dbReference>
<proteinExistence type="predicted"/>
<dbReference type="EMBL" id="JAMPKM010000003">
    <property type="protein sequence ID" value="MEP0817138.1"/>
    <property type="molecule type" value="Genomic_DNA"/>
</dbReference>
<dbReference type="Proteomes" id="UP001464891">
    <property type="component" value="Unassembled WGS sequence"/>
</dbReference>
<name>A0ABV0J5T4_9CYAN</name>
<reference evidence="2 3" key="1">
    <citation type="submission" date="2022-04" db="EMBL/GenBank/DDBJ databases">
        <title>Positive selection, recombination, and allopatry shape intraspecific diversity of widespread and dominant cyanobacteria.</title>
        <authorList>
            <person name="Wei J."/>
            <person name="Shu W."/>
            <person name="Hu C."/>
        </authorList>
    </citation>
    <scope>NUCLEOTIDE SEQUENCE [LARGE SCALE GENOMIC DNA]</scope>
    <source>
        <strain evidence="2 3">GB2-A4</strain>
    </source>
</reference>